<evidence type="ECO:0000259" key="2">
    <source>
        <dbReference type="Pfam" id="PF18561"/>
    </source>
</evidence>
<sequence length="104" mass="11765">MRIASAPDSYKAWPPQGTTLMRPSPIQRLGTSDPQLNLLPSPPSTSLHIPWGTHAQDARRRLHYHLVNIFPEEQVRTVMALHPHEVDPQQICATILAMFPKNQN</sequence>
<organism evidence="3 4">
    <name type="scientific">Lasius niger</name>
    <name type="common">Black garden ant</name>
    <dbReference type="NCBI Taxonomy" id="67767"/>
    <lineage>
        <taxon>Eukaryota</taxon>
        <taxon>Metazoa</taxon>
        <taxon>Ecdysozoa</taxon>
        <taxon>Arthropoda</taxon>
        <taxon>Hexapoda</taxon>
        <taxon>Insecta</taxon>
        <taxon>Pterygota</taxon>
        <taxon>Neoptera</taxon>
        <taxon>Endopterygota</taxon>
        <taxon>Hymenoptera</taxon>
        <taxon>Apocrita</taxon>
        <taxon>Aculeata</taxon>
        <taxon>Formicoidea</taxon>
        <taxon>Formicidae</taxon>
        <taxon>Formicinae</taxon>
        <taxon>Lasius</taxon>
        <taxon>Lasius</taxon>
    </lineage>
</organism>
<evidence type="ECO:0000256" key="1">
    <source>
        <dbReference type="SAM" id="MobiDB-lite"/>
    </source>
</evidence>
<dbReference type="PaxDb" id="67767-A0A0J7KB13"/>
<dbReference type="AlphaFoldDB" id="A0A0J7KB13"/>
<protein>
    <submittedName>
        <fullName evidence="3">Ribonuclease zc3h12c</fullName>
    </submittedName>
</protein>
<keyword evidence="4" id="KW-1185">Reference proteome</keyword>
<dbReference type="STRING" id="67767.A0A0J7KB13"/>
<reference evidence="3 4" key="1">
    <citation type="submission" date="2015-04" db="EMBL/GenBank/DDBJ databases">
        <title>Lasius niger genome sequencing.</title>
        <authorList>
            <person name="Konorov E.A."/>
            <person name="Nikitin M.A."/>
            <person name="Kirill M.V."/>
            <person name="Chang P."/>
        </authorList>
    </citation>
    <scope>NUCLEOTIDE SEQUENCE [LARGE SCALE GENOMIC DNA]</scope>
    <source>
        <tissue evidence="3">Whole</tissue>
    </source>
</reference>
<feature type="region of interest" description="Disordered" evidence="1">
    <location>
        <begin position="1"/>
        <end position="35"/>
    </location>
</feature>
<proteinExistence type="predicted"/>
<accession>A0A0J7KB13</accession>
<dbReference type="OrthoDB" id="392925at2759"/>
<gene>
    <name evidence="3" type="ORF">RF55_13249</name>
</gene>
<dbReference type="EMBL" id="LBMM01010426">
    <property type="protein sequence ID" value="KMQ87469.1"/>
    <property type="molecule type" value="Genomic_DNA"/>
</dbReference>
<feature type="domain" description="Endoribonuclease Regnase 1/ZC3H12 C-terminal" evidence="2">
    <location>
        <begin position="56"/>
        <end position="97"/>
    </location>
</feature>
<dbReference type="Proteomes" id="UP000036403">
    <property type="component" value="Unassembled WGS sequence"/>
</dbReference>
<evidence type="ECO:0000313" key="3">
    <source>
        <dbReference type="EMBL" id="KMQ87469.1"/>
    </source>
</evidence>
<comment type="caution">
    <text evidence="3">The sequence shown here is derived from an EMBL/GenBank/DDBJ whole genome shotgun (WGS) entry which is preliminary data.</text>
</comment>
<name>A0A0J7KB13_LASNI</name>
<evidence type="ECO:0000313" key="4">
    <source>
        <dbReference type="Proteomes" id="UP000036403"/>
    </source>
</evidence>
<dbReference type="Pfam" id="PF18561">
    <property type="entry name" value="Regnase_1_C"/>
    <property type="match status" value="1"/>
</dbReference>
<dbReference type="InterPro" id="IPR040757">
    <property type="entry name" value="Regnase_1/ZC3H12_C"/>
</dbReference>